<organism evidence="1 2">
    <name type="scientific">Thauera sinica</name>
    <dbReference type="NCBI Taxonomy" id="2665146"/>
    <lineage>
        <taxon>Bacteria</taxon>
        <taxon>Pseudomonadati</taxon>
        <taxon>Pseudomonadota</taxon>
        <taxon>Betaproteobacteria</taxon>
        <taxon>Rhodocyclales</taxon>
        <taxon>Zoogloeaceae</taxon>
        <taxon>Thauera</taxon>
    </lineage>
</organism>
<evidence type="ECO:0000313" key="1">
    <source>
        <dbReference type="EMBL" id="MFC5771480.1"/>
    </source>
</evidence>
<dbReference type="PANTHER" id="PTHR47017">
    <property type="entry name" value="ACYL-COA"/>
    <property type="match status" value="1"/>
</dbReference>
<dbReference type="Proteomes" id="UP001595974">
    <property type="component" value="Unassembled WGS sequence"/>
</dbReference>
<sequence>MTGRDGFLLVDGLSGIDAAEWDALARDDGVVAPALSHAFLHTLEDTGCVGRGTGWTPRHATLWCDGRLAAAMPLYEKQHSYGEYVFDWAWAEAYARHGLPYYPKWLAAVPFTPLPGRRLLGRDTEARRALLHAVLEHVRDSRHSSFHLLLPTDEEAGWLRDAGLLIRQGVQFHWTNTGYRDFDDFLVGLNHEKRKKIRQERRRSAAHGLDLCWLDGHTASSDDWAFFFRCYATTYALHRSTPYLNARFFSGLARRQPETVRLLIAARAGQPVASAFFLCDRRTLYGRYWGAIEHLPFLHFELCYYQAIEYCIRHGLAIFEGGAQGEHKLARGLLPVTTRSAHWIADPRFRHAVNDYLARETAGVELYLDELTERTPFRLQPPSR</sequence>
<gene>
    <name evidence="1" type="ORF">ACFPTN_19045</name>
</gene>
<dbReference type="Pfam" id="PF04339">
    <property type="entry name" value="FemAB_like"/>
    <property type="match status" value="1"/>
</dbReference>
<dbReference type="EMBL" id="JBHSOG010000094">
    <property type="protein sequence ID" value="MFC5771480.1"/>
    <property type="molecule type" value="Genomic_DNA"/>
</dbReference>
<dbReference type="RefSeq" id="WP_096447879.1">
    <property type="nucleotide sequence ID" value="NZ_JBHSOG010000094.1"/>
</dbReference>
<accession>A0ABW1AW43</accession>
<dbReference type="PANTHER" id="PTHR47017:SF1">
    <property type="entry name" value="ACYL-COA"/>
    <property type="match status" value="1"/>
</dbReference>
<protein>
    <submittedName>
        <fullName evidence="1">GNAT family N-acetyltransferase</fullName>
    </submittedName>
</protein>
<name>A0ABW1AW43_9RHOO</name>
<comment type="caution">
    <text evidence="1">The sequence shown here is derived from an EMBL/GenBank/DDBJ whole genome shotgun (WGS) entry which is preliminary data.</text>
</comment>
<reference evidence="2" key="1">
    <citation type="journal article" date="2019" name="Int. J. Syst. Evol. Microbiol.">
        <title>The Global Catalogue of Microorganisms (GCM) 10K type strain sequencing project: providing services to taxonomists for standard genome sequencing and annotation.</title>
        <authorList>
            <consortium name="The Broad Institute Genomics Platform"/>
            <consortium name="The Broad Institute Genome Sequencing Center for Infectious Disease"/>
            <person name="Wu L."/>
            <person name="Ma J."/>
        </authorList>
    </citation>
    <scope>NUCLEOTIDE SEQUENCE [LARGE SCALE GENOMIC DNA]</scope>
    <source>
        <strain evidence="2">SHR3</strain>
    </source>
</reference>
<dbReference type="SUPFAM" id="SSF55729">
    <property type="entry name" value="Acyl-CoA N-acyltransferases (Nat)"/>
    <property type="match status" value="1"/>
</dbReference>
<keyword evidence="2" id="KW-1185">Reference proteome</keyword>
<proteinExistence type="predicted"/>
<evidence type="ECO:0000313" key="2">
    <source>
        <dbReference type="Proteomes" id="UP001595974"/>
    </source>
</evidence>
<dbReference type="InterPro" id="IPR016181">
    <property type="entry name" value="Acyl_CoA_acyltransferase"/>
</dbReference>
<dbReference type="Gene3D" id="3.40.630.30">
    <property type="match status" value="1"/>
</dbReference>
<dbReference type="InterPro" id="IPR007434">
    <property type="entry name" value="FemAB-like"/>
</dbReference>